<name>A0ACB9DLH3_ARCLA</name>
<keyword evidence="2" id="KW-1185">Reference proteome</keyword>
<evidence type="ECO:0000313" key="2">
    <source>
        <dbReference type="Proteomes" id="UP001055879"/>
    </source>
</evidence>
<accession>A0ACB9DLH3</accession>
<dbReference type="EMBL" id="CM042049">
    <property type="protein sequence ID" value="KAI3747346.1"/>
    <property type="molecule type" value="Genomic_DNA"/>
</dbReference>
<reference evidence="1 2" key="2">
    <citation type="journal article" date="2022" name="Mol. Ecol. Resour.">
        <title>The genomes of chicory, endive, great burdock and yacon provide insights into Asteraceae paleo-polyploidization history and plant inulin production.</title>
        <authorList>
            <person name="Fan W."/>
            <person name="Wang S."/>
            <person name="Wang H."/>
            <person name="Wang A."/>
            <person name="Jiang F."/>
            <person name="Liu H."/>
            <person name="Zhao H."/>
            <person name="Xu D."/>
            <person name="Zhang Y."/>
        </authorList>
    </citation>
    <scope>NUCLEOTIDE SEQUENCE [LARGE SCALE GENOMIC DNA]</scope>
    <source>
        <strain evidence="2">cv. Niubang</strain>
    </source>
</reference>
<organism evidence="1 2">
    <name type="scientific">Arctium lappa</name>
    <name type="common">Greater burdock</name>
    <name type="synonym">Lappa major</name>
    <dbReference type="NCBI Taxonomy" id="4217"/>
    <lineage>
        <taxon>Eukaryota</taxon>
        <taxon>Viridiplantae</taxon>
        <taxon>Streptophyta</taxon>
        <taxon>Embryophyta</taxon>
        <taxon>Tracheophyta</taxon>
        <taxon>Spermatophyta</taxon>
        <taxon>Magnoliopsida</taxon>
        <taxon>eudicotyledons</taxon>
        <taxon>Gunneridae</taxon>
        <taxon>Pentapetalae</taxon>
        <taxon>asterids</taxon>
        <taxon>campanulids</taxon>
        <taxon>Asterales</taxon>
        <taxon>Asteraceae</taxon>
        <taxon>Carduoideae</taxon>
        <taxon>Cardueae</taxon>
        <taxon>Arctiinae</taxon>
        <taxon>Arctium</taxon>
    </lineage>
</organism>
<protein>
    <submittedName>
        <fullName evidence="1">Uncharacterized protein</fullName>
    </submittedName>
</protein>
<comment type="caution">
    <text evidence="1">The sequence shown here is derived from an EMBL/GenBank/DDBJ whole genome shotgun (WGS) entry which is preliminary data.</text>
</comment>
<reference evidence="2" key="1">
    <citation type="journal article" date="2022" name="Mol. Ecol. Resour.">
        <title>The genomes of chicory, endive, great burdock and yacon provide insights into Asteraceae palaeo-polyploidization history and plant inulin production.</title>
        <authorList>
            <person name="Fan W."/>
            <person name="Wang S."/>
            <person name="Wang H."/>
            <person name="Wang A."/>
            <person name="Jiang F."/>
            <person name="Liu H."/>
            <person name="Zhao H."/>
            <person name="Xu D."/>
            <person name="Zhang Y."/>
        </authorList>
    </citation>
    <scope>NUCLEOTIDE SEQUENCE [LARGE SCALE GENOMIC DNA]</scope>
    <source>
        <strain evidence="2">cv. Niubang</strain>
    </source>
</reference>
<sequence length="451" mass="52107">MLLLKLHLTGQIDSTTNWLKLKKNQVEAQEECISEISSLCDVVEALYDPHIAFFPSENWHFHIRNLESVEMATCVLAIKIGYDEARMKIYSVSTRCYYAFGALMSEELCYKINDSFCIHTPFGSNPNDHFFVVFDGHGEFGPQCSQFVKQRLCENLLRNSRFHSDLYERDNSNYHIGLWEDTLLSRQLVVLQLANPEIIALELTPDDLFFVIASDEVFEFLSSQVVVDMERQINSVTQHSNPFSSNQLSLPAATLKDDDFETLIVDDSEPEYTDPHLNRLRHLLTVSANTDEQNRKQIVSNGHESVLTSCNNLVLPKLNISPLRGFQLIDSNTYDPSVIDDNNWQYNAHSYFFHDDSRTNKRHHKHAVRQTARHWLTDLDGKKTRLPSLIHSPLHVSYEFFPSPFDHLLLHDITPPEFRINFFPSHQILTPKFSFTSGTNLFGFDAFRMKL</sequence>
<gene>
    <name evidence="1" type="ORF">L6452_09800</name>
</gene>
<evidence type="ECO:0000313" key="1">
    <source>
        <dbReference type="EMBL" id="KAI3747346.1"/>
    </source>
</evidence>
<proteinExistence type="predicted"/>
<dbReference type="Proteomes" id="UP001055879">
    <property type="component" value="Linkage Group LG03"/>
</dbReference>